<dbReference type="InterPro" id="IPR017441">
    <property type="entry name" value="Protein_kinase_ATP_BS"/>
</dbReference>
<evidence type="ECO:0000256" key="5">
    <source>
        <dbReference type="PROSITE-ProRule" id="PRU10141"/>
    </source>
</evidence>
<dbReference type="Proteomes" id="UP000051380">
    <property type="component" value="Unassembled WGS sequence"/>
</dbReference>
<organism evidence="7 8">
    <name type="scientific">Bradyrhizobium yuanmingense</name>
    <dbReference type="NCBI Taxonomy" id="108015"/>
    <lineage>
        <taxon>Bacteria</taxon>
        <taxon>Pseudomonadati</taxon>
        <taxon>Pseudomonadota</taxon>
        <taxon>Alphaproteobacteria</taxon>
        <taxon>Hyphomicrobiales</taxon>
        <taxon>Nitrobacteraceae</taxon>
        <taxon>Bradyrhizobium</taxon>
    </lineage>
</organism>
<dbReference type="SMART" id="SM00220">
    <property type="entry name" value="S_TKc"/>
    <property type="match status" value="1"/>
</dbReference>
<dbReference type="PROSITE" id="PS00108">
    <property type="entry name" value="PROTEIN_KINASE_ST"/>
    <property type="match status" value="1"/>
</dbReference>
<evidence type="ECO:0000256" key="2">
    <source>
        <dbReference type="ARBA" id="ARBA00022741"/>
    </source>
</evidence>
<evidence type="ECO:0000259" key="6">
    <source>
        <dbReference type="PROSITE" id="PS50011"/>
    </source>
</evidence>
<comment type="caution">
    <text evidence="7">The sequence shown here is derived from an EMBL/GenBank/DDBJ whole genome shotgun (WGS) entry which is preliminary data.</text>
</comment>
<evidence type="ECO:0000313" key="7">
    <source>
        <dbReference type="EMBL" id="KRQ02749.1"/>
    </source>
</evidence>
<keyword evidence="3" id="KW-0418">Kinase</keyword>
<dbReference type="PANTHER" id="PTHR43289">
    <property type="entry name" value="MITOGEN-ACTIVATED PROTEIN KINASE KINASE KINASE 20-RELATED"/>
    <property type="match status" value="1"/>
</dbReference>
<dbReference type="EMBL" id="LJYF01000002">
    <property type="protein sequence ID" value="KRQ02749.1"/>
    <property type="molecule type" value="Genomic_DNA"/>
</dbReference>
<dbReference type="PANTHER" id="PTHR43289:SF6">
    <property type="entry name" value="SERINE_THREONINE-PROTEIN KINASE NEKL-3"/>
    <property type="match status" value="1"/>
</dbReference>
<dbReference type="SUPFAM" id="SSF56112">
    <property type="entry name" value="Protein kinase-like (PK-like)"/>
    <property type="match status" value="1"/>
</dbReference>
<evidence type="ECO:0000256" key="3">
    <source>
        <dbReference type="ARBA" id="ARBA00022777"/>
    </source>
</evidence>
<dbReference type="OrthoDB" id="9801841at2"/>
<proteinExistence type="predicted"/>
<dbReference type="GO" id="GO:0005524">
    <property type="term" value="F:ATP binding"/>
    <property type="evidence" value="ECO:0007669"/>
    <property type="project" value="UniProtKB-UniRule"/>
</dbReference>
<evidence type="ECO:0000256" key="4">
    <source>
        <dbReference type="ARBA" id="ARBA00022840"/>
    </source>
</evidence>
<keyword evidence="4 5" id="KW-0067">ATP-binding</keyword>
<dbReference type="RefSeq" id="WP_057025899.1">
    <property type="nucleotide sequence ID" value="NZ_LJYF01000002.1"/>
</dbReference>
<dbReference type="AlphaFoldDB" id="A0A0R3D2G8"/>
<dbReference type="PROSITE" id="PS00107">
    <property type="entry name" value="PROTEIN_KINASE_ATP"/>
    <property type="match status" value="1"/>
</dbReference>
<dbReference type="Pfam" id="PF00069">
    <property type="entry name" value="Pkinase"/>
    <property type="match status" value="1"/>
</dbReference>
<dbReference type="CDD" id="cd14014">
    <property type="entry name" value="STKc_PknB_like"/>
    <property type="match status" value="1"/>
</dbReference>
<dbReference type="Gene3D" id="1.10.510.10">
    <property type="entry name" value="Transferase(Phosphotransferase) domain 1"/>
    <property type="match status" value="1"/>
</dbReference>
<evidence type="ECO:0000313" key="8">
    <source>
        <dbReference type="Proteomes" id="UP000051380"/>
    </source>
</evidence>
<protein>
    <recommendedName>
        <fullName evidence="6">Protein kinase domain-containing protein</fullName>
    </recommendedName>
</protein>
<feature type="domain" description="Protein kinase" evidence="6">
    <location>
        <begin position="10"/>
        <end position="251"/>
    </location>
</feature>
<accession>A0A0R3D2G8</accession>
<dbReference type="InterPro" id="IPR000719">
    <property type="entry name" value="Prot_kinase_dom"/>
</dbReference>
<dbReference type="InterPro" id="IPR011009">
    <property type="entry name" value="Kinase-like_dom_sf"/>
</dbReference>
<evidence type="ECO:0000256" key="1">
    <source>
        <dbReference type="ARBA" id="ARBA00022679"/>
    </source>
</evidence>
<dbReference type="PROSITE" id="PS50011">
    <property type="entry name" value="PROTEIN_KINASE_DOM"/>
    <property type="match status" value="1"/>
</dbReference>
<dbReference type="GO" id="GO:0004674">
    <property type="term" value="F:protein serine/threonine kinase activity"/>
    <property type="evidence" value="ECO:0007669"/>
    <property type="project" value="TreeGrafter"/>
</dbReference>
<name>A0A0R3D2G8_9BRAD</name>
<sequence>MTIISLKKDWTLGERLGAGGFGQVFAAESPDGSKAAIKLVPKAPGASRELLFVDLKDARGIVPILDSGEQDEHWILVMPRASKSLRDHLTSTRAIGTTDATSILIDIASALAELDGRVVHRDLKPENVLYLDGRWCLSDFGISRYAEATTAPDTQKYSLSPPYAAPERWRAERATSAADVYALGVMAFEMLCGNKPFPGPHIEDYREQHLHNEPPPIDAGTSVLKAIITEALFKAPGARPSPSNLLTRLTRSQQQRSAGLGRLSEAHLGEVAKQSEAARQASAARTAAEQRSDLFRGASALINGLYAELSDAILEAAPSARNGKDGKRKGQTISLGTAQLELVPVFNTPLNPWEWRDAPAFDVVAQAGVILRVPRDRYDFEGRSHSLWYCDAFEAGRFEWIETAFMVSPLMGRNTTMRPFMADPGIEAAKALWAGMAEFQLAWPMEPVESEAFIERWAGWLADAAQGRLHAPSTMPEKPISQNWRRK</sequence>
<gene>
    <name evidence="7" type="ORF">AOQ72_06625</name>
</gene>
<reference evidence="7 8" key="1">
    <citation type="submission" date="2015-09" db="EMBL/GenBank/DDBJ databases">
        <title>Draft Genome Sequence of the Strain BR 3267 (Bradyrhizobium yuanmingense) recommended as inoculant for cowpea in Brazil.</title>
        <authorList>
            <person name="Simoes-Araujo J.L."/>
            <person name="Zilli J.E."/>
        </authorList>
    </citation>
    <scope>NUCLEOTIDE SEQUENCE [LARGE SCALE GENOMIC DNA]</scope>
    <source>
        <strain evidence="7 8">BR3267</strain>
    </source>
</reference>
<feature type="binding site" evidence="5">
    <location>
        <position position="38"/>
    </location>
    <ligand>
        <name>ATP</name>
        <dbReference type="ChEBI" id="CHEBI:30616"/>
    </ligand>
</feature>
<keyword evidence="1" id="KW-0808">Transferase</keyword>
<keyword evidence="2 5" id="KW-0547">Nucleotide-binding</keyword>
<dbReference type="InterPro" id="IPR008271">
    <property type="entry name" value="Ser/Thr_kinase_AS"/>
</dbReference>